<keyword evidence="3" id="KW-1185">Reference proteome</keyword>
<keyword evidence="1" id="KW-0472">Membrane</keyword>
<protein>
    <submittedName>
        <fullName evidence="2">Acriflavin resistance protein</fullName>
    </submittedName>
</protein>
<proteinExistence type="predicted"/>
<organism evidence="2 3">
    <name type="scientific">Bacillus weihaiensis</name>
    <dbReference type="NCBI Taxonomy" id="1547283"/>
    <lineage>
        <taxon>Bacteria</taxon>
        <taxon>Bacillati</taxon>
        <taxon>Bacillota</taxon>
        <taxon>Bacilli</taxon>
        <taxon>Bacillales</taxon>
        <taxon>Bacillaceae</taxon>
        <taxon>Bacillus</taxon>
    </lineage>
</organism>
<keyword evidence="1" id="KW-1133">Transmembrane helix</keyword>
<feature type="transmembrane region" description="Helical" evidence="1">
    <location>
        <begin position="356"/>
        <end position="376"/>
    </location>
</feature>
<feature type="transmembrane region" description="Helical" evidence="1">
    <location>
        <begin position="330"/>
        <end position="349"/>
    </location>
</feature>
<dbReference type="Gene3D" id="3.30.70.1430">
    <property type="entry name" value="Multidrug efflux transporter AcrB pore domain"/>
    <property type="match status" value="2"/>
</dbReference>
<evidence type="ECO:0000313" key="2">
    <source>
        <dbReference type="EMBL" id="APH06338.1"/>
    </source>
</evidence>
<dbReference type="AlphaFoldDB" id="A0A1L3MVH6"/>
<feature type="transmembrane region" description="Helical" evidence="1">
    <location>
        <begin position="834"/>
        <end position="853"/>
    </location>
</feature>
<name>A0A1L3MVH6_9BACI</name>
<dbReference type="EMBL" id="CP016020">
    <property type="protein sequence ID" value="APH06338.1"/>
    <property type="molecule type" value="Genomic_DNA"/>
</dbReference>
<dbReference type="GO" id="GO:0042910">
    <property type="term" value="F:xenobiotic transmembrane transporter activity"/>
    <property type="evidence" value="ECO:0007669"/>
    <property type="project" value="TreeGrafter"/>
</dbReference>
<dbReference type="Gene3D" id="3.30.70.1440">
    <property type="entry name" value="Multidrug efflux transporter AcrB pore domain"/>
    <property type="match status" value="1"/>
</dbReference>
<dbReference type="Proteomes" id="UP000181936">
    <property type="component" value="Chromosome"/>
</dbReference>
<feature type="transmembrane region" description="Helical" evidence="1">
    <location>
        <begin position="455"/>
        <end position="478"/>
    </location>
</feature>
<dbReference type="Gene3D" id="1.20.1640.10">
    <property type="entry name" value="Multidrug efflux transporter AcrB transmembrane domain"/>
    <property type="match status" value="2"/>
</dbReference>
<evidence type="ECO:0000313" key="3">
    <source>
        <dbReference type="Proteomes" id="UP000181936"/>
    </source>
</evidence>
<gene>
    <name evidence="2" type="ORF">A9C19_17255</name>
</gene>
<feature type="transmembrane region" description="Helical" evidence="1">
    <location>
        <begin position="860"/>
        <end position="880"/>
    </location>
</feature>
<evidence type="ECO:0000256" key="1">
    <source>
        <dbReference type="SAM" id="Phobius"/>
    </source>
</evidence>
<dbReference type="Gene3D" id="3.30.70.1320">
    <property type="entry name" value="Multidrug efflux transporter AcrB pore domain like"/>
    <property type="match status" value="1"/>
</dbReference>
<dbReference type="SUPFAM" id="SSF82693">
    <property type="entry name" value="Multidrug efflux transporter AcrB pore domain, PN1, PN2, PC1 and PC2 subdomains"/>
    <property type="match status" value="2"/>
</dbReference>
<reference evidence="2 3" key="1">
    <citation type="journal article" date="2016" name="Sci. Rep.">
        <title>Complete genome sequence and transcriptomic analysis of a novel marine strain Bacillus weihaiensis reveals the mechanism of brown algae degradation.</title>
        <authorList>
            <person name="Zhu Y."/>
            <person name="Chen P."/>
            <person name="Bao Y."/>
            <person name="Men Y."/>
            <person name="Zeng Y."/>
            <person name="Yang J."/>
            <person name="Sun J."/>
            <person name="Sun Y."/>
        </authorList>
    </citation>
    <scope>NUCLEOTIDE SEQUENCE [LARGE SCALE GENOMIC DNA]</scope>
    <source>
        <strain evidence="2 3">Alg07</strain>
    </source>
</reference>
<dbReference type="InterPro" id="IPR001036">
    <property type="entry name" value="Acrflvin-R"/>
</dbReference>
<sequence>MAMLKFIVKRKILVSLVTVLVLIVGGYSLLKLDKELMPSIEFDGAYVEVMAGEMSAIEVERTITDPLEQRIESIDGVEDVTSTTSIGRTSINISIETGKGEGVANEIESVVQTATAGMSGVEDVVTDQYGTNQSYEFFMDVSDGEMEEMTTFAEDVLKPRLEELPEVREVSLAGIQEYEMVITFDQEEVLEKGVDITEATAFIQQANSEATMGEFKEDKDTPSLRWNTKLESVEDIEKVKLPTQAGFVELNDIATVTLEPIQSSSFVWKNGTKDFIFIQIGRVADYTQIEMAEAIRAEMKNIKDEGLIKGFEVNEMVAQADYVKDSIDGVSSNILIGGAIAVMILLLFLRNIRATLIVGISIPTSILLTFLSMWALDYSLNMLTLIGLGLGIGMMVDSSIVILESIYRKKEQGLQKLEAVVEGTKEVATAVFASMLTTIVVFLPIGLLGGEMGQFMILLSVVVAVTLISSVIVSFTLIPSLSENFLKLGKKQAKKEGPLLRKYAGLISWVVKKKRNSLIMIVLFFIMFVGSFSLVPKIPMTIMPDVFNRYQELMVGLETGISVEEKEEVAQKINEKLSKVTDVEQNYVMDNGSMFYTIINMTTGDDITMEQKEVNEEILRSLRELEESTAIEGIQSATSVGGGYPVQVLIKGEEFGELQTLAADFEKELQDIDGIVAVTNTMERTSSEQVIELKEKAIEDAGLTSSQVRQFIEMQFMNTAIGEMTVNDLNVPLIMKWDTTTDTQKDLVDKEILTEDGEKKLSTFIELKSVDTPNEIYHDNGERYITVSADIEDTDLGTINRSVQKMIDEFEAPSGYTISVAGDLESQQELMQDMILILGIAIFLVYLVMAVQFNNLAHPLVVMSIIPMTVVGVIAGLFITQHELSVMSGMGIIMLIGIVLNNAILLIDRTNQLRVDGMSVNNALVEAGKNRIRPIFMTTLTTAGGMLPLAMASGASGNYQAPMATVIISGLLFATIITLVLIPAVYRIFNGIGNGFTRIFRRKNKKTDVKEFAS</sequence>
<dbReference type="PRINTS" id="PR00702">
    <property type="entry name" value="ACRIFLAVINRP"/>
</dbReference>
<dbReference type="PANTHER" id="PTHR32063">
    <property type="match status" value="1"/>
</dbReference>
<accession>A0A1L3MVH6</accession>
<feature type="transmembrane region" description="Helical" evidence="1">
    <location>
        <begin position="518"/>
        <end position="535"/>
    </location>
</feature>
<feature type="transmembrane region" description="Helical" evidence="1">
    <location>
        <begin position="935"/>
        <end position="955"/>
    </location>
</feature>
<dbReference type="SUPFAM" id="SSF82714">
    <property type="entry name" value="Multidrug efflux transporter AcrB TolC docking domain, DN and DC subdomains"/>
    <property type="match status" value="1"/>
</dbReference>
<feature type="transmembrane region" description="Helical" evidence="1">
    <location>
        <begin position="427"/>
        <end position="449"/>
    </location>
</feature>
<dbReference type="Gene3D" id="3.30.2090.10">
    <property type="entry name" value="Multidrug efflux transporter AcrB TolC docking domain, DN and DC subdomains"/>
    <property type="match status" value="2"/>
</dbReference>
<dbReference type="GO" id="GO:0005886">
    <property type="term" value="C:plasma membrane"/>
    <property type="evidence" value="ECO:0007669"/>
    <property type="project" value="TreeGrafter"/>
</dbReference>
<dbReference type="InterPro" id="IPR027463">
    <property type="entry name" value="AcrB_DN_DC_subdom"/>
</dbReference>
<dbReference type="KEGG" id="bwh:A9C19_17255"/>
<feature type="transmembrane region" description="Helical" evidence="1">
    <location>
        <begin position="967"/>
        <end position="989"/>
    </location>
</feature>
<dbReference type="OrthoDB" id="9757876at2"/>
<dbReference type="Pfam" id="PF00873">
    <property type="entry name" value="ACR_tran"/>
    <property type="match status" value="1"/>
</dbReference>
<feature type="transmembrane region" description="Helical" evidence="1">
    <location>
        <begin position="12"/>
        <end position="30"/>
    </location>
</feature>
<feature type="transmembrane region" description="Helical" evidence="1">
    <location>
        <begin position="886"/>
        <end position="907"/>
    </location>
</feature>
<dbReference type="PANTHER" id="PTHR32063:SF0">
    <property type="entry name" value="SWARMING MOTILITY PROTEIN SWRC"/>
    <property type="match status" value="1"/>
</dbReference>
<keyword evidence="1" id="KW-0812">Transmembrane</keyword>
<dbReference type="STRING" id="1547283.A9C19_17255"/>
<feature type="transmembrane region" description="Helical" evidence="1">
    <location>
        <begin position="382"/>
        <end position="406"/>
    </location>
</feature>
<dbReference type="SUPFAM" id="SSF82866">
    <property type="entry name" value="Multidrug efflux transporter AcrB transmembrane domain"/>
    <property type="match status" value="2"/>
</dbReference>